<gene>
    <name evidence="1" type="ORF">MSP8886_02705</name>
</gene>
<dbReference type="AlphaFoldDB" id="A0A1A8TK43"/>
<proteinExistence type="predicted"/>
<evidence type="ECO:0000313" key="2">
    <source>
        <dbReference type="Proteomes" id="UP000092544"/>
    </source>
</evidence>
<dbReference type="EMBL" id="FLOB01000006">
    <property type="protein sequence ID" value="SBS33286.1"/>
    <property type="molecule type" value="Genomic_DNA"/>
</dbReference>
<protein>
    <submittedName>
        <fullName evidence="1">Uncharacterized protein</fullName>
    </submittedName>
</protein>
<dbReference type="STRING" id="1792290.MSP8886_02705"/>
<organism evidence="1 2">
    <name type="scientific">Marinomonas spartinae</name>
    <dbReference type="NCBI Taxonomy" id="1792290"/>
    <lineage>
        <taxon>Bacteria</taxon>
        <taxon>Pseudomonadati</taxon>
        <taxon>Pseudomonadota</taxon>
        <taxon>Gammaproteobacteria</taxon>
        <taxon>Oceanospirillales</taxon>
        <taxon>Oceanospirillaceae</taxon>
        <taxon>Marinomonas</taxon>
    </lineage>
</organism>
<keyword evidence="2" id="KW-1185">Reference proteome</keyword>
<name>A0A1A8TK43_9GAMM</name>
<evidence type="ECO:0000313" key="1">
    <source>
        <dbReference type="EMBL" id="SBS33286.1"/>
    </source>
</evidence>
<dbReference type="Proteomes" id="UP000092544">
    <property type="component" value="Unassembled WGS sequence"/>
</dbReference>
<reference evidence="1 2" key="1">
    <citation type="submission" date="2016-06" db="EMBL/GenBank/DDBJ databases">
        <authorList>
            <person name="Kjaerup R.B."/>
            <person name="Dalgaard T.S."/>
            <person name="Juul-Madsen H.R."/>
        </authorList>
    </citation>
    <scope>NUCLEOTIDE SEQUENCE [LARGE SCALE GENOMIC DNA]</scope>
    <source>
        <strain evidence="1 2">CECT 8886</strain>
    </source>
</reference>
<dbReference type="RefSeq" id="WP_067017269.1">
    <property type="nucleotide sequence ID" value="NZ_FLOB01000006.1"/>
</dbReference>
<accession>A0A1A8TK43</accession>
<sequence>MNLTDLQTFFTAITVPDTNTAAVRAKTTLLGAITTYSGAPETAGAKFPSATNGGPTPYLSDVLTAFFIPSITPTGTTLFLNWKPFLADMQAIKTNIAGFPTKDCLEDLLSKIFNFAKAWVKTEATTLAGNIFSACDGYTGGQYSFLSGSTTTPATAQDVIQQWVEDNLFQSVWNWIGWLLNPATAWANWTTLFTNTAVPTAPAISSINITTNAGNYSLTELQNDLTCLNTALGGTTLWDPGLGQTVTTQIPAGATIHCYTVYDFASYIGALQEIGSGTGAPLQTNNVAHIIRIIDQTAFAALGNQQTQLDFSAAPTATNRGTLQDNACYVLLTNDSQYAYPLRIYGQHVADLWASITNLPYKHDYSALISFANNNISCAEVKSFLTTGKLPVKDSNELVPSPTSATYAASGSNQVMATALNTLTVLTANYMVEECRNWAQLLLGILQLERSATTFQHATQFPMAGGGWKNHWSWGNSLNPNRPAICNPAEDGRTIKRWFLNLFFTPTGQSFLALNKEDVVPAITVAIVQQQQPNLDQAFNNKVQATFKSAAKSLYNP</sequence>